<gene>
    <name evidence="2" type="ORF">SEMRO_3213_G345390.1</name>
</gene>
<dbReference type="EMBL" id="CAICTM010003211">
    <property type="protein sequence ID" value="CAB9531063.1"/>
    <property type="molecule type" value="Genomic_DNA"/>
</dbReference>
<dbReference type="Proteomes" id="UP001153069">
    <property type="component" value="Unassembled WGS sequence"/>
</dbReference>
<evidence type="ECO:0000313" key="2">
    <source>
        <dbReference type="EMBL" id="CAB9531063.1"/>
    </source>
</evidence>
<feature type="compositionally biased region" description="Basic and acidic residues" evidence="1">
    <location>
        <begin position="178"/>
        <end position="187"/>
    </location>
</feature>
<feature type="compositionally biased region" description="Basic residues" evidence="1">
    <location>
        <begin position="188"/>
        <end position="203"/>
    </location>
</feature>
<dbReference type="AlphaFoldDB" id="A0A9N8F1V5"/>
<protein>
    <submittedName>
        <fullName evidence="2">Uncharacterized protein</fullName>
    </submittedName>
</protein>
<comment type="caution">
    <text evidence="2">The sequence shown here is derived from an EMBL/GenBank/DDBJ whole genome shotgun (WGS) entry which is preliminary data.</text>
</comment>
<accession>A0A9N8F1V5</accession>
<sequence length="203" mass="21878">MNATLAVTLNSVSGLSNLTFDSITEIASPRYNIKKGKVTWKGGNWNINGQLDRAEVDMSYTLTSSACGQNVSETKAGIMEVEGISALFDVDINGLTRFSGLNKITAYTVKDLDFEVANATVSGETSVATAFGEVDVSDSILTFLDEQLEGTVLTIALALINGYSDAFLPLQIQADALKADDEKEKPNQKGKRKQTKKGKKQQN</sequence>
<proteinExistence type="predicted"/>
<keyword evidence="3" id="KW-1185">Reference proteome</keyword>
<evidence type="ECO:0000256" key="1">
    <source>
        <dbReference type="SAM" id="MobiDB-lite"/>
    </source>
</evidence>
<reference evidence="2" key="1">
    <citation type="submission" date="2020-06" db="EMBL/GenBank/DDBJ databases">
        <authorList>
            <consortium name="Plant Systems Biology data submission"/>
        </authorList>
    </citation>
    <scope>NUCLEOTIDE SEQUENCE</scope>
    <source>
        <strain evidence="2">D6</strain>
    </source>
</reference>
<evidence type="ECO:0000313" key="3">
    <source>
        <dbReference type="Proteomes" id="UP001153069"/>
    </source>
</evidence>
<feature type="region of interest" description="Disordered" evidence="1">
    <location>
        <begin position="178"/>
        <end position="203"/>
    </location>
</feature>
<organism evidence="2 3">
    <name type="scientific">Seminavis robusta</name>
    <dbReference type="NCBI Taxonomy" id="568900"/>
    <lineage>
        <taxon>Eukaryota</taxon>
        <taxon>Sar</taxon>
        <taxon>Stramenopiles</taxon>
        <taxon>Ochrophyta</taxon>
        <taxon>Bacillariophyta</taxon>
        <taxon>Bacillariophyceae</taxon>
        <taxon>Bacillariophycidae</taxon>
        <taxon>Naviculales</taxon>
        <taxon>Naviculaceae</taxon>
        <taxon>Seminavis</taxon>
    </lineage>
</organism>
<name>A0A9N8F1V5_9STRA</name>